<reference evidence="3" key="1">
    <citation type="submission" date="2018-01" db="EMBL/GenBank/DDBJ databases">
        <authorList>
            <person name="Kerou L M."/>
        </authorList>
    </citation>
    <scope>NUCLEOTIDE SEQUENCE [LARGE SCALE GENOMIC DNA]</scope>
    <source>
        <strain evidence="3">SCU2</strain>
    </source>
</reference>
<organism evidence="2 3">
    <name type="scientific">Candidatus Nitrosocaldus cavascurensis</name>
    <dbReference type="NCBI Taxonomy" id="2058097"/>
    <lineage>
        <taxon>Archaea</taxon>
        <taxon>Nitrososphaerota</taxon>
        <taxon>Nitrososphaeria</taxon>
        <taxon>Candidatus Nitrosocaldales</taxon>
        <taxon>Candidatus Nitrosocaldaceae</taxon>
        <taxon>Candidatus Nitrosocaldus</taxon>
    </lineage>
</organism>
<dbReference type="InterPro" id="IPR038437">
    <property type="entry name" value="GINS_Psf3_sf"/>
</dbReference>
<dbReference type="EMBL" id="LT981265">
    <property type="protein sequence ID" value="SPC34048.1"/>
    <property type="molecule type" value="Genomic_DNA"/>
</dbReference>
<evidence type="ECO:0000259" key="1">
    <source>
        <dbReference type="Pfam" id="PF05916"/>
    </source>
</evidence>
<protein>
    <submittedName>
        <fullName evidence="2">Putative DNA replication initiation complex subunit, GINS23 family protein</fullName>
    </submittedName>
</protein>
<feature type="domain" description="GINS subunit" evidence="1">
    <location>
        <begin position="75"/>
        <end position="167"/>
    </location>
</feature>
<dbReference type="AlphaFoldDB" id="A0A2K5AQV9"/>
<keyword evidence="3" id="KW-1185">Reference proteome</keyword>
<dbReference type="Pfam" id="PF05916">
    <property type="entry name" value="Sld5"/>
    <property type="match status" value="1"/>
</dbReference>
<name>A0A2K5AQV9_9ARCH</name>
<dbReference type="InterPro" id="IPR021151">
    <property type="entry name" value="GINS_A"/>
</dbReference>
<proteinExistence type="predicted"/>
<evidence type="ECO:0000313" key="2">
    <source>
        <dbReference type="EMBL" id="SPC34048.1"/>
    </source>
</evidence>
<dbReference type="KEGG" id="ncv:NCAV_0871"/>
<dbReference type="GeneID" id="41594929"/>
<gene>
    <name evidence="2" type="ORF">NCAV_0871</name>
</gene>
<dbReference type="Proteomes" id="UP000236248">
    <property type="component" value="Chromosome NCAV"/>
</dbReference>
<sequence length="182" mass="21103">MYRMDIGTIARIYAIGYMLEPIKVRFRKGIKINMLNMMLEASEDESKMLPRWLARILHANGIADVQEQDMGIELLRALSREKIAGEQLTAVKHDFYIGLKEFISRQNVANRDRLMVSLQDIVTLRLKKIMDYSGKLRVTSSNITPEIEQRLSVEERALFRALYDAVSIFRGYMLDGSEEVKR</sequence>
<accession>A0A2K5AQV9</accession>
<dbReference type="Gene3D" id="1.20.58.2050">
    <property type="match status" value="1"/>
</dbReference>
<evidence type="ECO:0000313" key="3">
    <source>
        <dbReference type="Proteomes" id="UP000236248"/>
    </source>
</evidence>
<dbReference type="RefSeq" id="WP_103287206.1">
    <property type="nucleotide sequence ID" value="NZ_LT981265.1"/>
</dbReference>